<organism evidence="2 3">
    <name type="scientific">Penicillium nordicum</name>
    <dbReference type="NCBI Taxonomy" id="229535"/>
    <lineage>
        <taxon>Eukaryota</taxon>
        <taxon>Fungi</taxon>
        <taxon>Dikarya</taxon>
        <taxon>Ascomycota</taxon>
        <taxon>Pezizomycotina</taxon>
        <taxon>Eurotiomycetes</taxon>
        <taxon>Eurotiomycetidae</taxon>
        <taxon>Eurotiales</taxon>
        <taxon>Aspergillaceae</taxon>
        <taxon>Penicillium</taxon>
    </lineage>
</organism>
<feature type="domain" description="Beta-lactamase-related" evidence="1">
    <location>
        <begin position="25"/>
        <end position="389"/>
    </location>
</feature>
<evidence type="ECO:0000313" key="3">
    <source>
        <dbReference type="Proteomes" id="UP000037696"/>
    </source>
</evidence>
<dbReference type="Proteomes" id="UP000037696">
    <property type="component" value="Unassembled WGS sequence"/>
</dbReference>
<dbReference type="AlphaFoldDB" id="A0A0M8PH99"/>
<evidence type="ECO:0000313" key="2">
    <source>
        <dbReference type="EMBL" id="KOS47640.1"/>
    </source>
</evidence>
<dbReference type="InterPro" id="IPR012338">
    <property type="entry name" value="Beta-lactam/transpept-like"/>
</dbReference>
<dbReference type="PANTHER" id="PTHR43283:SF3">
    <property type="entry name" value="BETA-LACTAMASE FAMILY PROTEIN (AFU_ORTHOLOGUE AFUA_5G07500)"/>
    <property type="match status" value="1"/>
</dbReference>
<protein>
    <recommendedName>
        <fullName evidence="1">Beta-lactamase-related domain-containing protein</fullName>
    </recommendedName>
</protein>
<accession>A0A0M8PH99</accession>
<dbReference type="Gene3D" id="3.40.710.10">
    <property type="entry name" value="DD-peptidase/beta-lactamase superfamily"/>
    <property type="match status" value="1"/>
</dbReference>
<dbReference type="InterPro" id="IPR050789">
    <property type="entry name" value="Diverse_Enzym_Activities"/>
</dbReference>
<dbReference type="InterPro" id="IPR001466">
    <property type="entry name" value="Beta-lactam-related"/>
</dbReference>
<name>A0A0M8PH99_9EURO</name>
<dbReference type="OrthoDB" id="428260at2759"/>
<keyword evidence="3" id="KW-1185">Reference proteome</keyword>
<dbReference type="EMBL" id="LHQQ01000014">
    <property type="protein sequence ID" value="KOS47640.1"/>
    <property type="molecule type" value="Genomic_DNA"/>
</dbReference>
<evidence type="ECO:0000259" key="1">
    <source>
        <dbReference type="Pfam" id="PF00144"/>
    </source>
</evidence>
<sequence length="413" mass="45474">MGLLPTTTLEALKSRIDSACSDCDNGIPGVAVTVVGKDGEFMFSHAGGQRGHGSPEPMSADNVFWIASCTKLITGIACMQLVEQGRLSLDDAKEIDHICPELKDVKVLQEDGKLVDKKRGITLRMLLSHTAGFGYAFMHENLRDYGRPAGYDEFSGHLSDFKQPLMNQPGEVWEYGVSIDWVGIVIERVSGKPLNEYFHQYIFEPLDLTEISMIPTPMMKDKLAYMHQRDSTGRIHPRDHLLRRPLIVDDEIDVKSLFGSGGAGCFSTPQDYCQILSVLLNNGTSPTTGKQLLKKDTVEEMFSDQIGSLPPLREKYMPNAKPDLTNASTGLHPTVAGDRQGWGLTFMLSGGTTGRSMRTALWSGLPNLFWWCDRENGVAGMICAQIMPFGDGQVFQLYQDVEAGVYKGLAGSP</sequence>
<reference evidence="2 3" key="1">
    <citation type="submission" date="2015-08" db="EMBL/GenBank/DDBJ databases">
        <title>Genome sequencing of Penicillium nordicum.</title>
        <authorList>
            <person name="Nguyen H.D."/>
            <person name="Seifert K.A."/>
        </authorList>
    </citation>
    <scope>NUCLEOTIDE SEQUENCE [LARGE SCALE GENOMIC DNA]</scope>
    <source>
        <strain evidence="2 3">DAOMC 185683</strain>
    </source>
</reference>
<dbReference type="PANTHER" id="PTHR43283">
    <property type="entry name" value="BETA-LACTAMASE-RELATED"/>
    <property type="match status" value="1"/>
</dbReference>
<proteinExistence type="predicted"/>
<dbReference type="STRING" id="229535.A0A0M8PH99"/>
<dbReference type="Pfam" id="PF00144">
    <property type="entry name" value="Beta-lactamase"/>
    <property type="match status" value="1"/>
</dbReference>
<comment type="caution">
    <text evidence="2">The sequence shown here is derived from an EMBL/GenBank/DDBJ whole genome shotgun (WGS) entry which is preliminary data.</text>
</comment>
<gene>
    <name evidence="2" type="ORF">ACN38_g1394</name>
</gene>
<dbReference type="SUPFAM" id="SSF56601">
    <property type="entry name" value="beta-lactamase/transpeptidase-like"/>
    <property type="match status" value="1"/>
</dbReference>